<gene>
    <name evidence="2" type="ORF">MNBD_GAMMA14-2460</name>
</gene>
<organism evidence="2">
    <name type="scientific">hydrothermal vent metagenome</name>
    <dbReference type="NCBI Taxonomy" id="652676"/>
    <lineage>
        <taxon>unclassified sequences</taxon>
        <taxon>metagenomes</taxon>
        <taxon>ecological metagenomes</taxon>
    </lineage>
</organism>
<evidence type="ECO:0008006" key="3">
    <source>
        <dbReference type="Google" id="ProtNLM"/>
    </source>
</evidence>
<keyword evidence="1" id="KW-0472">Membrane</keyword>
<protein>
    <recommendedName>
        <fullName evidence="3">Type 4 fimbrial biogenesis protein PilX N-terminal domain-containing protein</fullName>
    </recommendedName>
</protein>
<sequence length="148" mass="15657">MKTSRLAQSGAVTLIAALFIIVVLSVMAVTLLRMSGSNLLDSAAHNDAVEALFIVETGIEHASFRYAKSNDCNTLSGIGPVNVARGNFSLLHATTQPGNVCRIRVTASTGPTATSPAVRTVDADLRLSKNTAGRHTVALIRWEEVIVN</sequence>
<reference evidence="2" key="1">
    <citation type="submission" date="2018-06" db="EMBL/GenBank/DDBJ databases">
        <authorList>
            <person name="Zhirakovskaya E."/>
        </authorList>
    </citation>
    <scope>NUCLEOTIDE SEQUENCE</scope>
</reference>
<keyword evidence="1" id="KW-1133">Transmembrane helix</keyword>
<dbReference type="EMBL" id="UOFM01000024">
    <property type="protein sequence ID" value="VAW72570.1"/>
    <property type="molecule type" value="Genomic_DNA"/>
</dbReference>
<keyword evidence="1" id="KW-0812">Transmembrane</keyword>
<feature type="transmembrane region" description="Helical" evidence="1">
    <location>
        <begin position="12"/>
        <end position="32"/>
    </location>
</feature>
<proteinExistence type="predicted"/>
<evidence type="ECO:0000256" key="1">
    <source>
        <dbReference type="SAM" id="Phobius"/>
    </source>
</evidence>
<evidence type="ECO:0000313" key="2">
    <source>
        <dbReference type="EMBL" id="VAW72570.1"/>
    </source>
</evidence>
<accession>A0A3B0Y6V9</accession>
<dbReference type="AlphaFoldDB" id="A0A3B0Y6V9"/>
<name>A0A3B0Y6V9_9ZZZZ</name>